<keyword evidence="2 5" id="KW-0805">Transcription regulation</keyword>
<dbReference type="EMBL" id="JBANQN010000012">
    <property type="protein sequence ID" value="KAK6773079.1"/>
    <property type="molecule type" value="Genomic_DNA"/>
</dbReference>
<evidence type="ECO:0000256" key="1">
    <source>
        <dbReference type="ARBA" id="ARBA00005909"/>
    </source>
</evidence>
<keyword evidence="5" id="KW-1070">Brassinosteroid signaling pathway</keyword>
<comment type="function">
    <text evidence="5">Functions in brassinosteroid signaling. May function as transcriptional repressor.</text>
</comment>
<keyword evidence="7" id="KW-0812">Transmembrane</keyword>
<dbReference type="InterPro" id="IPR008540">
    <property type="entry name" value="BES1_N"/>
</dbReference>
<comment type="caution">
    <text evidence="9">The sequence shown here is derived from an EMBL/GenBank/DDBJ whole genome shotgun (WGS) entry which is preliminary data.</text>
</comment>
<dbReference type="InterPro" id="IPR033264">
    <property type="entry name" value="BZR"/>
</dbReference>
<keyword evidence="4 5" id="KW-0804">Transcription</keyword>
<feature type="compositionally biased region" description="Gly residues" evidence="6">
    <location>
        <begin position="105"/>
        <end position="125"/>
    </location>
</feature>
<keyword evidence="7" id="KW-1133">Transmembrane helix</keyword>
<evidence type="ECO:0000256" key="7">
    <source>
        <dbReference type="SAM" id="Phobius"/>
    </source>
</evidence>
<keyword evidence="3 5" id="KW-0238">DNA-binding</keyword>
<dbReference type="GO" id="GO:0006351">
    <property type="term" value="P:DNA-templated transcription"/>
    <property type="evidence" value="ECO:0007669"/>
    <property type="project" value="InterPro"/>
</dbReference>
<accession>A0AAN8XYT9</accession>
<comment type="similarity">
    <text evidence="1 5">Belongs to the BZR/LAT61 family.</text>
</comment>
<comment type="subcellular location">
    <subcellularLocation>
        <location evidence="5">Nucleus</location>
    </subcellularLocation>
</comment>
<protein>
    <recommendedName>
        <fullName evidence="5">Protein BZR1 homolog</fullName>
    </recommendedName>
    <alternativeName>
        <fullName evidence="5">Protein BRASSINAZOLE-RESISTANT 1 homolog</fullName>
    </alternativeName>
</protein>
<dbReference type="GO" id="GO:0009742">
    <property type="term" value="P:brassinosteroid mediated signaling pathway"/>
    <property type="evidence" value="ECO:0007669"/>
    <property type="project" value="UniProtKB-UniRule"/>
</dbReference>
<feature type="region of interest" description="Disordered" evidence="6">
    <location>
        <begin position="317"/>
        <end position="337"/>
    </location>
</feature>
<dbReference type="Pfam" id="PF05687">
    <property type="entry name" value="BES1_N"/>
    <property type="match status" value="1"/>
</dbReference>
<name>A0AAN8XYT9_SOLBU</name>
<keyword evidence="7" id="KW-0472">Membrane</keyword>
<feature type="region of interest" description="Disordered" evidence="6">
    <location>
        <begin position="96"/>
        <end position="145"/>
    </location>
</feature>
<evidence type="ECO:0000256" key="2">
    <source>
        <dbReference type="ARBA" id="ARBA00023015"/>
    </source>
</evidence>
<dbReference type="GO" id="GO:0003677">
    <property type="term" value="F:DNA binding"/>
    <property type="evidence" value="ECO:0007669"/>
    <property type="project" value="UniProtKB-UniRule"/>
</dbReference>
<sequence>MCTQHIQDNTTTYREKHQRFFFALLNVFLVRIVSLDVCLQHPPPPHATLPPPGTTPFSLLPIYIHTQKQREKEKARVCEREKENNNNKIMMWEAGESPASSSAGAGAGGSGGARVGIPESGGGGGGRRKPSWRERENNRRRERRRRAVAAKIYTGLRAQGNYNLPKHCDNNEVLKALCTEAGWIVEPDGTTYRKGCKPTPMEIGGTSTNITPSSSRHPSPPSSYFASPIPSYQRSPTSSSFPSPSRADTNMSSHPYSFLHNVIPSSLPPLRISNSAPVTPPLSSPTRHPKQTFNLETLAKESMFALNIPFFAASAPASPTRGQRFTPPTIPECDESDSSTIDSGQWINFQKYATNVPPSPTFNLVKPVPQPLHPNDMITDKGKSIDFDFENVSVKAWEGERIHDVGFDDLELTLGSGNARI</sequence>
<dbReference type="AlphaFoldDB" id="A0AAN8XYT9"/>
<evidence type="ECO:0000256" key="4">
    <source>
        <dbReference type="ARBA" id="ARBA00023163"/>
    </source>
</evidence>
<dbReference type="Proteomes" id="UP001371456">
    <property type="component" value="Unassembled WGS sequence"/>
</dbReference>
<dbReference type="PANTHER" id="PTHR31506">
    <property type="entry name" value="BES1/BZR1 HOMOLOG PROTEIN 3-RELATED"/>
    <property type="match status" value="1"/>
</dbReference>
<organism evidence="9 10">
    <name type="scientific">Solanum bulbocastanum</name>
    <name type="common">Wild potato</name>
    <dbReference type="NCBI Taxonomy" id="147425"/>
    <lineage>
        <taxon>Eukaryota</taxon>
        <taxon>Viridiplantae</taxon>
        <taxon>Streptophyta</taxon>
        <taxon>Embryophyta</taxon>
        <taxon>Tracheophyta</taxon>
        <taxon>Spermatophyta</taxon>
        <taxon>Magnoliopsida</taxon>
        <taxon>eudicotyledons</taxon>
        <taxon>Gunneridae</taxon>
        <taxon>Pentapetalae</taxon>
        <taxon>asterids</taxon>
        <taxon>lamiids</taxon>
        <taxon>Solanales</taxon>
        <taxon>Solanaceae</taxon>
        <taxon>Solanoideae</taxon>
        <taxon>Solaneae</taxon>
        <taxon>Solanum</taxon>
    </lineage>
</organism>
<evidence type="ECO:0000256" key="6">
    <source>
        <dbReference type="SAM" id="MobiDB-lite"/>
    </source>
</evidence>
<feature type="compositionally biased region" description="Low complexity" evidence="6">
    <location>
        <begin position="230"/>
        <end position="245"/>
    </location>
</feature>
<evidence type="ECO:0000313" key="10">
    <source>
        <dbReference type="Proteomes" id="UP001371456"/>
    </source>
</evidence>
<feature type="domain" description="BES1/BZR1 plant transcription factor N-terminal" evidence="8">
    <location>
        <begin position="125"/>
        <end position="254"/>
    </location>
</feature>
<keyword evidence="10" id="KW-1185">Reference proteome</keyword>
<dbReference type="PANTHER" id="PTHR31506:SF24">
    <property type="entry name" value="PROTEIN BZR1 HOMOLOG"/>
    <property type="match status" value="1"/>
</dbReference>
<reference evidence="9 10" key="1">
    <citation type="submission" date="2024-02" db="EMBL/GenBank/DDBJ databases">
        <title>de novo genome assembly of Solanum bulbocastanum strain 11H21.</title>
        <authorList>
            <person name="Hosaka A.J."/>
        </authorList>
    </citation>
    <scope>NUCLEOTIDE SEQUENCE [LARGE SCALE GENOMIC DNA]</scope>
    <source>
        <tissue evidence="9">Young leaves</tissue>
    </source>
</reference>
<evidence type="ECO:0000256" key="5">
    <source>
        <dbReference type="RuleBase" id="RU369040"/>
    </source>
</evidence>
<evidence type="ECO:0000256" key="3">
    <source>
        <dbReference type="ARBA" id="ARBA00023125"/>
    </source>
</evidence>
<gene>
    <name evidence="9" type="ORF">RDI58_028317</name>
</gene>
<feature type="region of interest" description="Disordered" evidence="6">
    <location>
        <begin position="195"/>
        <end position="249"/>
    </location>
</feature>
<evidence type="ECO:0000259" key="8">
    <source>
        <dbReference type="Pfam" id="PF05687"/>
    </source>
</evidence>
<feature type="transmembrane region" description="Helical" evidence="7">
    <location>
        <begin position="20"/>
        <end position="37"/>
    </location>
</feature>
<dbReference type="GO" id="GO:0003700">
    <property type="term" value="F:DNA-binding transcription factor activity"/>
    <property type="evidence" value="ECO:0007669"/>
    <property type="project" value="UniProtKB-UniRule"/>
</dbReference>
<evidence type="ECO:0000313" key="9">
    <source>
        <dbReference type="EMBL" id="KAK6773079.1"/>
    </source>
</evidence>
<dbReference type="GO" id="GO:0005634">
    <property type="term" value="C:nucleus"/>
    <property type="evidence" value="ECO:0007669"/>
    <property type="project" value="UniProtKB-SubCell"/>
</dbReference>
<proteinExistence type="inferred from homology"/>